<feature type="compositionally biased region" description="Polar residues" evidence="1">
    <location>
        <begin position="472"/>
        <end position="481"/>
    </location>
</feature>
<feature type="region of interest" description="Disordered" evidence="1">
    <location>
        <begin position="411"/>
        <end position="565"/>
    </location>
</feature>
<feature type="compositionally biased region" description="Low complexity" evidence="1">
    <location>
        <begin position="519"/>
        <end position="531"/>
    </location>
</feature>
<feature type="region of interest" description="Disordered" evidence="1">
    <location>
        <begin position="65"/>
        <end position="157"/>
    </location>
</feature>
<keyword evidence="3" id="KW-1185">Reference proteome</keyword>
<accession>A0A166QSA4</accession>
<sequence>MAPTLHPYPYPKLGMQEGGIIFCSSTMSPDIMTMLFRPPSAHSLQGSLPHVCMFSDDLAANANHQLSQGSQDGPQMRVVPPTPLFDGKGKGSRRNSEPPALPPSHNTSDTDDIGKGKQKEQGTSSRSPVFSDNTNRTSDTVSSSSVGASISPSSGSFSKDAHSQLELLYPQDRAPHCSDIQNDWSQTYGSCENIFSAANRQIKTLIENKSIQYNFAYIFMVCGGRPNNDSNLGFMRATPLALGFIEETSRAQTPDDLISRMRAHVQLGGNKRTHSILQGLRQKWSDFKAPARLTPPHITKVQNCHLKLRASLYNLILHGSATCGDKGLKTEAPSKAASDKSKGVPEGLSVTHLAILKEGILHPETPITFHKVEGTDVEVLRANRLPVIITTISKFAPLRRRIVTADGKTKTVFISPPTSTQPSMSKAAALGGADSSGSESEDTPTAADAKEADAKSRKREGEDSRKRAHSVTMVSSGSQLEAHSAGAATKLTRTSSNPEVDEITPATKTQRKPITARSAITTAKATGAPKAKVVKERASKSTKTTYRPPHVFTAMATQSPSAPAA</sequence>
<protein>
    <submittedName>
        <fullName evidence="2">Uncharacterized protein</fullName>
    </submittedName>
</protein>
<organism evidence="2 3">
    <name type="scientific">Athelia psychrophila</name>
    <dbReference type="NCBI Taxonomy" id="1759441"/>
    <lineage>
        <taxon>Eukaryota</taxon>
        <taxon>Fungi</taxon>
        <taxon>Dikarya</taxon>
        <taxon>Basidiomycota</taxon>
        <taxon>Agaricomycotina</taxon>
        <taxon>Agaricomycetes</taxon>
        <taxon>Agaricomycetidae</taxon>
        <taxon>Atheliales</taxon>
        <taxon>Atheliaceae</taxon>
        <taxon>Athelia</taxon>
    </lineage>
</organism>
<dbReference type="AlphaFoldDB" id="A0A166QSA4"/>
<proteinExistence type="predicted"/>
<dbReference type="Proteomes" id="UP000076532">
    <property type="component" value="Unassembled WGS sequence"/>
</dbReference>
<evidence type="ECO:0000256" key="1">
    <source>
        <dbReference type="SAM" id="MobiDB-lite"/>
    </source>
</evidence>
<evidence type="ECO:0000313" key="3">
    <source>
        <dbReference type="Proteomes" id="UP000076532"/>
    </source>
</evidence>
<feature type="compositionally biased region" description="Basic and acidic residues" evidence="1">
    <location>
        <begin position="448"/>
        <end position="465"/>
    </location>
</feature>
<reference evidence="2 3" key="1">
    <citation type="journal article" date="2016" name="Mol. Biol. Evol.">
        <title>Comparative Genomics of Early-Diverging Mushroom-Forming Fungi Provides Insights into the Origins of Lignocellulose Decay Capabilities.</title>
        <authorList>
            <person name="Nagy L.G."/>
            <person name="Riley R."/>
            <person name="Tritt A."/>
            <person name="Adam C."/>
            <person name="Daum C."/>
            <person name="Floudas D."/>
            <person name="Sun H."/>
            <person name="Yadav J.S."/>
            <person name="Pangilinan J."/>
            <person name="Larsson K.H."/>
            <person name="Matsuura K."/>
            <person name="Barry K."/>
            <person name="Labutti K."/>
            <person name="Kuo R."/>
            <person name="Ohm R.A."/>
            <person name="Bhattacharya S.S."/>
            <person name="Shirouzu T."/>
            <person name="Yoshinaga Y."/>
            <person name="Martin F.M."/>
            <person name="Grigoriev I.V."/>
            <person name="Hibbett D.S."/>
        </authorList>
    </citation>
    <scope>NUCLEOTIDE SEQUENCE [LARGE SCALE GENOMIC DNA]</scope>
    <source>
        <strain evidence="2 3">CBS 109695</strain>
    </source>
</reference>
<feature type="compositionally biased region" description="Polar residues" evidence="1">
    <location>
        <begin position="555"/>
        <end position="565"/>
    </location>
</feature>
<feature type="compositionally biased region" description="Low complexity" evidence="1">
    <location>
        <begin position="427"/>
        <end position="438"/>
    </location>
</feature>
<name>A0A166QSA4_9AGAM</name>
<feature type="compositionally biased region" description="Low complexity" evidence="1">
    <location>
        <begin position="131"/>
        <end position="157"/>
    </location>
</feature>
<evidence type="ECO:0000313" key="2">
    <source>
        <dbReference type="EMBL" id="KZP27483.1"/>
    </source>
</evidence>
<feature type="compositionally biased region" description="Polar residues" evidence="1">
    <location>
        <begin position="121"/>
        <end position="130"/>
    </location>
</feature>
<gene>
    <name evidence="2" type="ORF">FIBSPDRAFT_948417</name>
</gene>
<dbReference type="EMBL" id="KV417508">
    <property type="protein sequence ID" value="KZP27483.1"/>
    <property type="molecule type" value="Genomic_DNA"/>
</dbReference>